<name>A0A835BXL5_9POAL</name>
<organism evidence="1 2">
    <name type="scientific">Digitaria exilis</name>
    <dbReference type="NCBI Taxonomy" id="1010633"/>
    <lineage>
        <taxon>Eukaryota</taxon>
        <taxon>Viridiplantae</taxon>
        <taxon>Streptophyta</taxon>
        <taxon>Embryophyta</taxon>
        <taxon>Tracheophyta</taxon>
        <taxon>Spermatophyta</taxon>
        <taxon>Magnoliopsida</taxon>
        <taxon>Liliopsida</taxon>
        <taxon>Poales</taxon>
        <taxon>Poaceae</taxon>
        <taxon>PACMAD clade</taxon>
        <taxon>Panicoideae</taxon>
        <taxon>Panicodae</taxon>
        <taxon>Paniceae</taxon>
        <taxon>Anthephorinae</taxon>
        <taxon>Digitaria</taxon>
    </lineage>
</organism>
<dbReference type="AlphaFoldDB" id="A0A835BXL5"/>
<dbReference type="Proteomes" id="UP000636709">
    <property type="component" value="Unassembled WGS sequence"/>
</dbReference>
<comment type="caution">
    <text evidence="1">The sequence shown here is derived from an EMBL/GenBank/DDBJ whole genome shotgun (WGS) entry which is preliminary data.</text>
</comment>
<gene>
    <name evidence="1" type="ORF">HU200_026732</name>
</gene>
<proteinExistence type="predicted"/>
<sequence length="189" mass="20317">MAGRSSGVSSFYVLVKIRKYPTASFHFHQSCGVLQTVLWLGSDGTDAPLLALLHTPSFLGHREVTKLDHPVLSSSHDFISGGKFPAKQKTCEESNSSLCSPLSIFSAAADDGHSSLVAVRLPWLTLIRSYQANLLDTIEQQGASMEAAGTEKAAASATVFTEEQEALVLNAWNAMKGDSASLALKFFLR</sequence>
<dbReference type="EMBL" id="JACEFO010001730">
    <property type="protein sequence ID" value="KAF8715783.1"/>
    <property type="molecule type" value="Genomic_DNA"/>
</dbReference>
<evidence type="ECO:0000313" key="2">
    <source>
        <dbReference type="Proteomes" id="UP000636709"/>
    </source>
</evidence>
<dbReference type="Gramene" id="Dexi3B01G0019300.1">
    <property type="protein sequence ID" value="Dexi3B01G0019300.1:cds"/>
    <property type="gene ID" value="Dexi3B01G0019300"/>
</dbReference>
<protein>
    <submittedName>
        <fullName evidence="1">Uncharacterized protein</fullName>
    </submittedName>
</protein>
<reference evidence="1" key="1">
    <citation type="submission" date="2020-07" db="EMBL/GenBank/DDBJ databases">
        <title>Genome sequence and genetic diversity analysis of an under-domesticated orphan crop, white fonio (Digitaria exilis).</title>
        <authorList>
            <person name="Bennetzen J.L."/>
            <person name="Chen S."/>
            <person name="Ma X."/>
            <person name="Wang X."/>
            <person name="Yssel A.E.J."/>
            <person name="Chaluvadi S.R."/>
            <person name="Johnson M."/>
            <person name="Gangashetty P."/>
            <person name="Hamidou F."/>
            <person name="Sanogo M.D."/>
            <person name="Zwaenepoel A."/>
            <person name="Wallace J."/>
            <person name="Van De Peer Y."/>
            <person name="Van Deynze A."/>
        </authorList>
    </citation>
    <scope>NUCLEOTIDE SEQUENCE</scope>
    <source>
        <tissue evidence="1">Leaves</tissue>
    </source>
</reference>
<accession>A0A835BXL5</accession>
<evidence type="ECO:0000313" key="1">
    <source>
        <dbReference type="EMBL" id="KAF8715783.1"/>
    </source>
</evidence>
<keyword evidence="2" id="KW-1185">Reference proteome</keyword>